<feature type="compositionally biased region" description="Low complexity" evidence="4">
    <location>
        <begin position="378"/>
        <end position="399"/>
    </location>
</feature>
<feature type="compositionally biased region" description="Acidic residues" evidence="4">
    <location>
        <begin position="124"/>
        <end position="140"/>
    </location>
</feature>
<dbReference type="InterPro" id="IPR036020">
    <property type="entry name" value="WW_dom_sf"/>
</dbReference>
<protein>
    <recommendedName>
        <fullName evidence="11">Rho GTPase-activating protein 12-like</fullName>
    </recommendedName>
</protein>
<dbReference type="InterPro" id="IPR036028">
    <property type="entry name" value="SH3-like_dom_sf"/>
</dbReference>
<dbReference type="SUPFAM" id="SSF50044">
    <property type="entry name" value="SH3-domain"/>
    <property type="match status" value="1"/>
</dbReference>
<feature type="compositionally biased region" description="Polar residues" evidence="4">
    <location>
        <begin position="541"/>
        <end position="554"/>
    </location>
</feature>
<feature type="domain" description="PH" evidence="6">
    <location>
        <begin position="405"/>
        <end position="518"/>
    </location>
</feature>
<dbReference type="GO" id="GO:0007165">
    <property type="term" value="P:signal transduction"/>
    <property type="evidence" value="ECO:0007669"/>
    <property type="project" value="InterPro"/>
</dbReference>
<feature type="domain" description="WW" evidence="7">
    <location>
        <begin position="252"/>
        <end position="285"/>
    </location>
</feature>
<dbReference type="PROSITE" id="PS50238">
    <property type="entry name" value="RHOGAP"/>
    <property type="match status" value="1"/>
</dbReference>
<dbReference type="PANTHER" id="PTHR23176:SF129">
    <property type="entry name" value="RHO GTPASE ACTIVATING PROTEIN AT 16F, ISOFORM E-RELATED"/>
    <property type="match status" value="1"/>
</dbReference>
<feature type="domain" description="WW" evidence="7">
    <location>
        <begin position="334"/>
        <end position="362"/>
    </location>
</feature>
<dbReference type="PANTHER" id="PTHR23176">
    <property type="entry name" value="RHO/RAC/CDC GTPASE-ACTIVATING PROTEIN"/>
    <property type="match status" value="1"/>
</dbReference>
<keyword evidence="1 3" id="KW-0728">SH3 domain</keyword>
<gene>
    <name evidence="9" type="ORF">NP493_424g01000</name>
</gene>
<dbReference type="PROSITE" id="PS50002">
    <property type="entry name" value="SH3"/>
    <property type="match status" value="1"/>
</dbReference>
<evidence type="ECO:0000256" key="3">
    <source>
        <dbReference type="PROSITE-ProRule" id="PRU00192"/>
    </source>
</evidence>
<evidence type="ECO:0000313" key="9">
    <source>
        <dbReference type="EMBL" id="KAK2180852.1"/>
    </source>
</evidence>
<dbReference type="Pfam" id="PF00018">
    <property type="entry name" value="SH3_1"/>
    <property type="match status" value="1"/>
</dbReference>
<evidence type="ECO:0000259" key="6">
    <source>
        <dbReference type="PROSITE" id="PS50003"/>
    </source>
</evidence>
<dbReference type="InterPro" id="IPR050729">
    <property type="entry name" value="Rho-GAP"/>
</dbReference>
<dbReference type="Gene3D" id="2.30.29.30">
    <property type="entry name" value="Pleckstrin-homology domain (PH domain)/Phosphotyrosine-binding domain (PTB)"/>
    <property type="match status" value="1"/>
</dbReference>
<feature type="domain" description="SH3" evidence="5">
    <location>
        <begin position="6"/>
        <end position="69"/>
    </location>
</feature>
<dbReference type="Gene3D" id="2.30.30.40">
    <property type="entry name" value="SH3 Domains"/>
    <property type="match status" value="1"/>
</dbReference>
<dbReference type="SMART" id="SM00233">
    <property type="entry name" value="PH"/>
    <property type="match status" value="1"/>
</dbReference>
<dbReference type="InterPro" id="IPR011993">
    <property type="entry name" value="PH-like_dom_sf"/>
</dbReference>
<feature type="region of interest" description="Disordered" evidence="4">
    <location>
        <begin position="78"/>
        <end position="103"/>
    </location>
</feature>
<evidence type="ECO:0008006" key="11">
    <source>
        <dbReference type="Google" id="ProtNLM"/>
    </source>
</evidence>
<evidence type="ECO:0000313" key="10">
    <source>
        <dbReference type="Proteomes" id="UP001209878"/>
    </source>
</evidence>
<evidence type="ECO:0000256" key="2">
    <source>
        <dbReference type="ARBA" id="ARBA00022468"/>
    </source>
</evidence>
<dbReference type="Proteomes" id="UP001209878">
    <property type="component" value="Unassembled WGS sequence"/>
</dbReference>
<feature type="region of interest" description="Disordered" evidence="4">
    <location>
        <begin position="120"/>
        <end position="160"/>
    </location>
</feature>
<dbReference type="Pfam" id="PF00169">
    <property type="entry name" value="PH"/>
    <property type="match status" value="1"/>
</dbReference>
<evidence type="ECO:0000259" key="8">
    <source>
        <dbReference type="PROSITE" id="PS50238"/>
    </source>
</evidence>
<feature type="region of interest" description="Disordered" evidence="4">
    <location>
        <begin position="353"/>
        <end position="411"/>
    </location>
</feature>
<dbReference type="Pfam" id="PF00620">
    <property type="entry name" value="RhoGAP"/>
    <property type="match status" value="1"/>
</dbReference>
<keyword evidence="10" id="KW-1185">Reference proteome</keyword>
<dbReference type="InterPro" id="IPR001849">
    <property type="entry name" value="PH_domain"/>
</dbReference>
<dbReference type="SUPFAM" id="SSF50729">
    <property type="entry name" value="PH domain-like"/>
    <property type="match status" value="1"/>
</dbReference>
<dbReference type="SUPFAM" id="SSF51045">
    <property type="entry name" value="WW domain"/>
    <property type="match status" value="1"/>
</dbReference>
<evidence type="ECO:0000256" key="1">
    <source>
        <dbReference type="ARBA" id="ARBA00022443"/>
    </source>
</evidence>
<dbReference type="PROSITE" id="PS50020">
    <property type="entry name" value="WW_DOMAIN_2"/>
    <property type="match status" value="2"/>
</dbReference>
<evidence type="ECO:0000256" key="4">
    <source>
        <dbReference type="SAM" id="MobiDB-lite"/>
    </source>
</evidence>
<dbReference type="InterPro" id="IPR008936">
    <property type="entry name" value="Rho_GTPase_activation_prot"/>
</dbReference>
<dbReference type="InterPro" id="IPR001452">
    <property type="entry name" value="SH3_domain"/>
</dbReference>
<evidence type="ECO:0000259" key="5">
    <source>
        <dbReference type="PROSITE" id="PS50002"/>
    </source>
</evidence>
<dbReference type="CDD" id="cd00201">
    <property type="entry name" value="WW"/>
    <property type="match status" value="2"/>
</dbReference>
<evidence type="ECO:0000259" key="7">
    <source>
        <dbReference type="PROSITE" id="PS50020"/>
    </source>
</evidence>
<dbReference type="PROSITE" id="PS01159">
    <property type="entry name" value="WW_DOMAIN_1"/>
    <property type="match status" value="2"/>
</dbReference>
<dbReference type="EMBL" id="JAODUO010000423">
    <property type="protein sequence ID" value="KAK2180852.1"/>
    <property type="molecule type" value="Genomic_DNA"/>
</dbReference>
<feature type="region of interest" description="Disordered" evidence="4">
    <location>
        <begin position="172"/>
        <end position="214"/>
    </location>
</feature>
<feature type="domain" description="Rho-GAP" evidence="8">
    <location>
        <begin position="624"/>
        <end position="812"/>
    </location>
</feature>
<dbReference type="SUPFAM" id="SSF48350">
    <property type="entry name" value="GTPase activation domain, GAP"/>
    <property type="match status" value="1"/>
</dbReference>
<dbReference type="InterPro" id="IPR001202">
    <property type="entry name" value="WW_dom"/>
</dbReference>
<dbReference type="GO" id="GO:0005737">
    <property type="term" value="C:cytoplasm"/>
    <property type="evidence" value="ECO:0007669"/>
    <property type="project" value="TreeGrafter"/>
</dbReference>
<dbReference type="AlphaFoldDB" id="A0AAD9L092"/>
<sequence>MATPLSPKKNVRVLYDYTYEEKDGSQVSIKTGDECILVKKTDDDWWLVLRCGEKKGIYIPANYLQEIHVTTIVVGSKCSGTGPPKVKPKPAKPPPIPKKPKPPLVEDDVLKAFDNMLDHALDGDSGDVLDEPQPDYDETEEANKCDNNADDAVEDDGDYINVVPKVSVRAKTDANANRVKKREPTENYENVPFKSEKSSEATDESDPDYENMSTELPQYANLGEIQEVIRRRSQIAESEGPQRPEEGATADKILIGGWEQHCDAEGRVFYFNPVTKESQWGPPSGSRISIASDRLSMSFQASLHRTPSTPAGWTEEHSDTGDVFFVNEITKERWQSSVDSLGRVYYFRENSSGESSWELPENPSTVAEPKSLETETDGASGPASPRISSSGSSEGNGSRPIAMRLKERRGPLNKKKLVENNKKLRKNWSQCYVATTGQMLYFYKDQKAANPKSNQPMGKPEVTIDLRDAEIKFGNDADVGRKNVLTVKVHNGTDEYLLQSETPTEIHEWFQTLRGNIESLAKCIDRPTTLPQHRSADTLPTCDTLQRSPSTESAPPTLGRRKTKEQRESVGTMLPPPEGTNLTFGDDSDGTRRFKDWLSNWFKKRPPVETLRAKGIFEDAVFGSHLMSLCIMEDSKVPQFITGCIAAIEDRGLTNDGIYRVSGNLAEIQKLKFIVNQDHNFDLVHSEFDLHVLTGALKMFFRELKEPLFPFDMFDKFMGAIKTQNKSSKAQMFRDLIKMLPPVNKESMRILFEHLLRVVDHSRENRMQIQNVAIVFGPTLLSPETPAENITTTLVLQNQIVDFILHEFRKLF</sequence>
<keyword evidence="2" id="KW-0343">GTPase activation</keyword>
<dbReference type="SMART" id="SM00456">
    <property type="entry name" value="WW"/>
    <property type="match status" value="2"/>
</dbReference>
<feature type="compositionally biased region" description="Acidic residues" evidence="4">
    <location>
        <begin position="148"/>
        <end position="158"/>
    </location>
</feature>
<organism evidence="9 10">
    <name type="scientific">Ridgeia piscesae</name>
    <name type="common">Tubeworm</name>
    <dbReference type="NCBI Taxonomy" id="27915"/>
    <lineage>
        <taxon>Eukaryota</taxon>
        <taxon>Metazoa</taxon>
        <taxon>Spiralia</taxon>
        <taxon>Lophotrochozoa</taxon>
        <taxon>Annelida</taxon>
        <taxon>Polychaeta</taxon>
        <taxon>Sedentaria</taxon>
        <taxon>Canalipalpata</taxon>
        <taxon>Sabellida</taxon>
        <taxon>Siboglinidae</taxon>
        <taxon>Ridgeia</taxon>
    </lineage>
</organism>
<accession>A0AAD9L092</accession>
<dbReference type="Gene3D" id="2.20.70.10">
    <property type="match status" value="2"/>
</dbReference>
<reference evidence="9" key="1">
    <citation type="journal article" date="2023" name="Mol. Biol. Evol.">
        <title>Third-Generation Sequencing Reveals the Adaptive Role of the Epigenome in Three Deep-Sea Polychaetes.</title>
        <authorList>
            <person name="Perez M."/>
            <person name="Aroh O."/>
            <person name="Sun Y."/>
            <person name="Lan Y."/>
            <person name="Juniper S.K."/>
            <person name="Young C.R."/>
            <person name="Angers B."/>
            <person name="Qian P.Y."/>
        </authorList>
    </citation>
    <scope>NUCLEOTIDE SEQUENCE</scope>
    <source>
        <strain evidence="9">R07B-5</strain>
    </source>
</reference>
<dbReference type="Pfam" id="PF00397">
    <property type="entry name" value="WW"/>
    <property type="match status" value="1"/>
</dbReference>
<dbReference type="GO" id="GO:0005096">
    <property type="term" value="F:GTPase activator activity"/>
    <property type="evidence" value="ECO:0007669"/>
    <property type="project" value="UniProtKB-KW"/>
</dbReference>
<comment type="caution">
    <text evidence="9">The sequence shown here is derived from an EMBL/GenBank/DDBJ whole genome shotgun (WGS) entry which is preliminary data.</text>
</comment>
<dbReference type="SMART" id="SM00324">
    <property type="entry name" value="RhoGAP"/>
    <property type="match status" value="1"/>
</dbReference>
<dbReference type="FunFam" id="1.10.555.10:FF:000003">
    <property type="entry name" value="Putative rho GTPase-activating protein 12"/>
    <property type="match status" value="1"/>
</dbReference>
<dbReference type="Gene3D" id="1.10.555.10">
    <property type="entry name" value="Rho GTPase activation protein"/>
    <property type="match status" value="1"/>
</dbReference>
<dbReference type="PROSITE" id="PS50003">
    <property type="entry name" value="PH_DOMAIN"/>
    <property type="match status" value="1"/>
</dbReference>
<feature type="region of interest" description="Disordered" evidence="4">
    <location>
        <begin position="531"/>
        <end position="586"/>
    </location>
</feature>
<dbReference type="InterPro" id="IPR000198">
    <property type="entry name" value="RhoGAP_dom"/>
</dbReference>
<dbReference type="SMART" id="SM00326">
    <property type="entry name" value="SH3"/>
    <property type="match status" value="1"/>
</dbReference>
<proteinExistence type="predicted"/>
<name>A0AAD9L092_RIDPI</name>